<dbReference type="NCBIfam" id="TIGR00487">
    <property type="entry name" value="IF-2"/>
    <property type="match status" value="1"/>
</dbReference>
<dbReference type="Pfam" id="PF22042">
    <property type="entry name" value="EF-G_D2"/>
    <property type="match status" value="1"/>
</dbReference>
<dbReference type="PROSITE" id="PS51722">
    <property type="entry name" value="G_TR_2"/>
    <property type="match status" value="1"/>
</dbReference>
<evidence type="ECO:0000256" key="8">
    <source>
        <dbReference type="ARBA" id="ARBA00025162"/>
    </source>
</evidence>
<dbReference type="InterPro" id="IPR000178">
    <property type="entry name" value="TF_IF2_bacterial-like"/>
</dbReference>
<dbReference type="InterPro" id="IPR005225">
    <property type="entry name" value="Small_GTP-bd"/>
</dbReference>
<dbReference type="Pfam" id="PF04760">
    <property type="entry name" value="IF2_N"/>
    <property type="match status" value="2"/>
</dbReference>
<dbReference type="InterPro" id="IPR044145">
    <property type="entry name" value="IF2_II"/>
</dbReference>
<dbReference type="Pfam" id="PF03144">
    <property type="entry name" value="GTP_EFTU_D2"/>
    <property type="match status" value="1"/>
</dbReference>
<dbReference type="GO" id="GO:0005525">
    <property type="term" value="F:GTP binding"/>
    <property type="evidence" value="ECO:0007669"/>
    <property type="project" value="UniProtKB-KW"/>
</dbReference>
<dbReference type="NCBIfam" id="TIGR00231">
    <property type="entry name" value="small_GTP"/>
    <property type="match status" value="1"/>
</dbReference>
<comment type="similarity">
    <text evidence="2">Belongs to the TRAFAC class translation factor GTPase superfamily. Classic translation factor GTPase family. IF-2 subfamily.</text>
</comment>
<dbReference type="InterPro" id="IPR023115">
    <property type="entry name" value="TIF_IF2_dom3"/>
</dbReference>
<dbReference type="GO" id="GO:0005829">
    <property type="term" value="C:cytosol"/>
    <property type="evidence" value="ECO:0007669"/>
    <property type="project" value="TreeGrafter"/>
</dbReference>
<dbReference type="Gene3D" id="2.40.30.10">
    <property type="entry name" value="Translation factors"/>
    <property type="match status" value="2"/>
</dbReference>
<evidence type="ECO:0000256" key="6">
    <source>
        <dbReference type="ARBA" id="ARBA00022917"/>
    </source>
</evidence>
<dbReference type="InterPro" id="IPR053905">
    <property type="entry name" value="EF-G-like_DII"/>
</dbReference>
<comment type="subcellular location">
    <subcellularLocation>
        <location evidence="1">Cytoplasm</location>
    </subcellularLocation>
</comment>
<protein>
    <submittedName>
        <fullName evidence="11">Translation initiation factor 2</fullName>
    </submittedName>
</protein>
<keyword evidence="5" id="KW-0547">Nucleotide-binding</keyword>
<dbReference type="Gene3D" id="3.40.50.10050">
    <property type="entry name" value="Translation initiation factor IF- 2, domain 3"/>
    <property type="match status" value="1"/>
</dbReference>
<feature type="domain" description="Tr-type G" evidence="10">
    <location>
        <begin position="428"/>
        <end position="595"/>
    </location>
</feature>
<dbReference type="FunFam" id="3.40.50.10050:FF:000001">
    <property type="entry name" value="Translation initiation factor IF-2"/>
    <property type="match status" value="1"/>
</dbReference>
<name>A0A3B0W6C1_9ZZZZ</name>
<evidence type="ECO:0000256" key="1">
    <source>
        <dbReference type="ARBA" id="ARBA00004496"/>
    </source>
</evidence>
<keyword evidence="7" id="KW-0342">GTP-binding</keyword>
<proteinExistence type="inferred from homology"/>
<dbReference type="InterPro" id="IPR006847">
    <property type="entry name" value="IF2_N"/>
</dbReference>
<evidence type="ECO:0000256" key="2">
    <source>
        <dbReference type="ARBA" id="ARBA00007733"/>
    </source>
</evidence>
<dbReference type="PANTHER" id="PTHR43381">
    <property type="entry name" value="TRANSLATION INITIATION FACTOR IF-2-RELATED"/>
    <property type="match status" value="1"/>
</dbReference>
<dbReference type="FunFam" id="3.40.50.300:FF:000019">
    <property type="entry name" value="Translation initiation factor IF-2"/>
    <property type="match status" value="1"/>
</dbReference>
<dbReference type="AlphaFoldDB" id="A0A3B0W6C1"/>
<feature type="compositionally biased region" description="Basic residues" evidence="9">
    <location>
        <begin position="211"/>
        <end position="220"/>
    </location>
</feature>
<dbReference type="InterPro" id="IPR036925">
    <property type="entry name" value="TIF_IF2_dom3_sf"/>
</dbReference>
<dbReference type="SUPFAM" id="SSF52156">
    <property type="entry name" value="Initiation factor IF2/eIF5b, domain 3"/>
    <property type="match status" value="1"/>
</dbReference>
<keyword evidence="6" id="KW-0648">Protein biosynthesis</keyword>
<dbReference type="InterPro" id="IPR009000">
    <property type="entry name" value="Transl_B-barrel_sf"/>
</dbReference>
<dbReference type="CDD" id="cd01887">
    <property type="entry name" value="IF2_eIF5B"/>
    <property type="match status" value="1"/>
</dbReference>
<dbReference type="InterPro" id="IPR004161">
    <property type="entry name" value="EFTu-like_2"/>
</dbReference>
<dbReference type="CDD" id="cd03692">
    <property type="entry name" value="mtIF2_IVc"/>
    <property type="match status" value="1"/>
</dbReference>
<comment type="function">
    <text evidence="8">One of the essential components for the initiation of protein synthesis. Protects formylmethionyl-tRNA from spontaneous hydrolysis and promotes its binding to the 30S ribosomal subunits. Also involved in the hydrolysis of GTP during the formation of the 70S ribosomal complex.</text>
</comment>
<reference evidence="11" key="1">
    <citation type="submission" date="2018-06" db="EMBL/GenBank/DDBJ databases">
        <authorList>
            <person name="Zhirakovskaya E."/>
        </authorList>
    </citation>
    <scope>NUCLEOTIDE SEQUENCE</scope>
</reference>
<evidence type="ECO:0000256" key="4">
    <source>
        <dbReference type="ARBA" id="ARBA00022540"/>
    </source>
</evidence>
<dbReference type="InterPro" id="IPR000795">
    <property type="entry name" value="T_Tr_GTP-bd_dom"/>
</dbReference>
<dbReference type="PROSITE" id="PS01176">
    <property type="entry name" value="IF2"/>
    <property type="match status" value="1"/>
</dbReference>
<evidence type="ECO:0000256" key="5">
    <source>
        <dbReference type="ARBA" id="ARBA00022741"/>
    </source>
</evidence>
<keyword evidence="3" id="KW-0963">Cytoplasm</keyword>
<keyword evidence="4 11" id="KW-0396">Initiation factor</keyword>
<dbReference type="GO" id="GO:0003743">
    <property type="term" value="F:translation initiation factor activity"/>
    <property type="evidence" value="ECO:0007669"/>
    <property type="project" value="UniProtKB-KW"/>
</dbReference>
<dbReference type="FunFam" id="2.40.30.10:FF:000054">
    <property type="entry name" value="Translation initiation factor IF-2"/>
    <property type="match status" value="1"/>
</dbReference>
<dbReference type="InterPro" id="IPR015760">
    <property type="entry name" value="TIF_IF2"/>
</dbReference>
<dbReference type="GO" id="GO:0003924">
    <property type="term" value="F:GTPase activity"/>
    <property type="evidence" value="ECO:0007669"/>
    <property type="project" value="InterPro"/>
</dbReference>
<dbReference type="Pfam" id="PF11987">
    <property type="entry name" value="IF-2"/>
    <property type="match status" value="1"/>
</dbReference>
<accession>A0A3B0W6C1</accession>
<feature type="compositionally biased region" description="Low complexity" evidence="9">
    <location>
        <begin position="146"/>
        <end position="167"/>
    </location>
</feature>
<dbReference type="InterPro" id="IPR027417">
    <property type="entry name" value="P-loop_NTPase"/>
</dbReference>
<dbReference type="FunFam" id="2.40.30.10:FF:000008">
    <property type="entry name" value="Translation initiation factor IF-2"/>
    <property type="match status" value="1"/>
</dbReference>
<dbReference type="CDD" id="cd03702">
    <property type="entry name" value="IF2_mtIF2_II"/>
    <property type="match status" value="1"/>
</dbReference>
<organism evidence="11">
    <name type="scientific">hydrothermal vent metagenome</name>
    <dbReference type="NCBI Taxonomy" id="652676"/>
    <lineage>
        <taxon>unclassified sequences</taxon>
        <taxon>metagenomes</taxon>
        <taxon>ecological metagenomes</taxon>
    </lineage>
</organism>
<dbReference type="EMBL" id="UOEX01000323">
    <property type="protein sequence ID" value="VAW40176.1"/>
    <property type="molecule type" value="Genomic_DNA"/>
</dbReference>
<dbReference type="PANTHER" id="PTHR43381:SF5">
    <property type="entry name" value="TR-TYPE G DOMAIN-CONTAINING PROTEIN"/>
    <property type="match status" value="1"/>
</dbReference>
<feature type="region of interest" description="Disordered" evidence="9">
    <location>
        <begin position="134"/>
        <end position="277"/>
    </location>
</feature>
<evidence type="ECO:0000313" key="11">
    <source>
        <dbReference type="EMBL" id="VAW40176.1"/>
    </source>
</evidence>
<dbReference type="Pfam" id="PF00009">
    <property type="entry name" value="GTP_EFTU"/>
    <property type="match status" value="1"/>
</dbReference>
<evidence type="ECO:0000256" key="3">
    <source>
        <dbReference type="ARBA" id="ARBA00022490"/>
    </source>
</evidence>
<dbReference type="SUPFAM" id="SSF52540">
    <property type="entry name" value="P-loop containing nucleoside triphosphate hydrolases"/>
    <property type="match status" value="1"/>
</dbReference>
<evidence type="ECO:0000256" key="7">
    <source>
        <dbReference type="ARBA" id="ARBA00023134"/>
    </source>
</evidence>
<sequence>MKVRVYELAREVGMDSKLLAVKLKDFGYDVTTHSSSLDEATAAEIRKRLSATHTEVQEKRILTKGHKTIIRRRTKAVKPPVVDEIELPEPPPHIVEPEAEISDAAPPKPEAKIDKAPPQPEAAVELSVEQVDNAEPPAVAASEQSETVMAPETEAAPEPEVAAVESAKQGEAALPEAVKAEEETTAESKATEITPVQHVEKPEPVAASRKGLARVIKRAAIKLPVEEERPRPKKNKPKGGKTTARPPYRSASGGGAARPFNGGPGNDHNAAPGKGKRGKRFVKFHHEPGAKAKRGRKQGYGVVDMEDVAMAGGRLSSALKLDRQRRGAKKMARGGGSEAGEAKAIKRRIQIYDTISIGDLAHRMGIKANELIVKLMGMGVMATVNQIIDLDTAVLVAAEFGYDVEQAMTEELNIINLEDNEAGGEMLPRPPVVTVMGHVDHGKTSILDAIRNSDVAAGEAGGITQHIGAHYVHSPQGEVVFLDTPGHAAFTEMRSRGAQVTDIVVLVVAADDGVMDQTKEAINHAKAAEVPIVVAINKIDKDDADPMRVKRELAEYDLVPEDWGGNTIFCEVSAKQNIGINELLEQILLQSEILELKADPKRRARGRVVEAKLHKGLGAVATILIQQGTLRDGDAFVVGEFYGKVRSMFNDKGETVPESGPSMPVEVHGLSGVPSAGDEFIVMPDEKTAKNISSQRHTKSREKYLAQGSKISLENLFEKLQEGAMKELCVLLRADVQGTLEAFAKTLKKLSTKEIKLSIIHEGTGTITESDVLLASASDAIILGFNVRPNAKVQEMAKKENVDIRFYDVIYHAVDDITKAMTGMLDPTFEERVIGALEVRQIFSVPKIGVIAGSYVTDGKITRNAKVRLLRDGVVVYTGNISSLRRFKDDAKEVASGYECGVGIENYNDIKVGDTMEAFVMDEVEAIL</sequence>
<gene>
    <name evidence="11" type="ORF">MNBD_DELTA03-596</name>
</gene>
<dbReference type="HAMAP" id="MF_00100_B">
    <property type="entry name" value="IF_2_B"/>
    <property type="match status" value="1"/>
</dbReference>
<dbReference type="SUPFAM" id="SSF50447">
    <property type="entry name" value="Translation proteins"/>
    <property type="match status" value="2"/>
</dbReference>
<dbReference type="Gene3D" id="3.40.50.300">
    <property type="entry name" value="P-loop containing nucleotide triphosphate hydrolases"/>
    <property type="match status" value="1"/>
</dbReference>
<dbReference type="Gene3D" id="1.10.10.2480">
    <property type="match status" value="1"/>
</dbReference>
<evidence type="ECO:0000256" key="9">
    <source>
        <dbReference type="SAM" id="MobiDB-lite"/>
    </source>
</evidence>
<evidence type="ECO:0000259" key="10">
    <source>
        <dbReference type="PROSITE" id="PS51722"/>
    </source>
</evidence>